<organism evidence="2 3">
    <name type="scientific">Microthyrium microscopicum</name>
    <dbReference type="NCBI Taxonomy" id="703497"/>
    <lineage>
        <taxon>Eukaryota</taxon>
        <taxon>Fungi</taxon>
        <taxon>Dikarya</taxon>
        <taxon>Ascomycota</taxon>
        <taxon>Pezizomycotina</taxon>
        <taxon>Dothideomycetes</taxon>
        <taxon>Dothideomycetes incertae sedis</taxon>
        <taxon>Microthyriales</taxon>
        <taxon>Microthyriaceae</taxon>
        <taxon>Microthyrium</taxon>
    </lineage>
</organism>
<gene>
    <name evidence="2" type="ORF">BT63DRAFT_451410</name>
</gene>
<sequence length="802" mass="89364">MNLNYEASIESSTVQKFLPSLDSEGYRKLLAINRAQKQLTLPRTAEDIAFKLLELTWDLHHHEKHADIWRRRFRTAKAHPLKVILERVLAKTRSQPVPESLIDVFVDPNGNSSRPHSIDSVSDLPWDSLPDLGDEDWEYLYYALVCKLRELYVDMQARYSCSFIGIQHVLHDRGQDGDSPGEPFKVESMRDYIISYWYLLHDDTFTSELNSAIKTRKIGLLKGSSLAPSFTNDPYKPFQLPASHFRPTTLLMQNTVHGLKSIGPDNMEEIMNTVCHKYGLDGYVTPVLSPFLKTRDGHLSEGQLNLKLEDQDIFESPLAARARTALKAPPHAQAIQQSPGPVGGYILQPRSFESPAQAAAQVPYSSQVIRQSHPKTPQRSNANRRDDVQSMHVDIHGNPIAPCVCKIGCVCKPICDDYAVPCICQLNGNTPKIPTRRRPPIAHLSPSRNSRAPPSSRSPTIPENINEDESTTPTQKALPPVFFKIPSPSSNLAPSSSAPDLQIAIHGNLVRSPTAATLRTNLRSNMDRSPSPKHKKTVSFDESVPYQDCPPHAVQPPPPPSKDYATEYTQLLPDYPANSPTAHHTRSVPSNQSIHPADILAACRTKKYAEPSSPRASMRIPFTDNGYYDSSPPHQFPEPPSPPPNHALPTPPRPPPPNHPLPSPPRPRSPQAHSPPASPTRSSPQRPGQPRHVSYVRAGGNMKFEDRELIDPPFAPPPIAPRAFSMSRDEFLARVNAAQAETDRTSQGSEGQGPTIQRSETGESEKMERKRESGSPKKREKLKKRVSDLFAWRKSVGEERDD</sequence>
<feature type="compositionally biased region" description="Polar residues" evidence="1">
    <location>
        <begin position="363"/>
        <end position="381"/>
    </location>
</feature>
<feature type="region of interest" description="Disordered" evidence="1">
    <location>
        <begin position="735"/>
        <end position="784"/>
    </location>
</feature>
<evidence type="ECO:0000313" key="3">
    <source>
        <dbReference type="Proteomes" id="UP000799302"/>
    </source>
</evidence>
<evidence type="ECO:0000256" key="1">
    <source>
        <dbReference type="SAM" id="MobiDB-lite"/>
    </source>
</evidence>
<proteinExistence type="predicted"/>
<accession>A0A6A6UPP9</accession>
<feature type="compositionally biased region" description="Low complexity" evidence="1">
    <location>
        <begin position="445"/>
        <end position="459"/>
    </location>
</feature>
<name>A0A6A6UPP9_9PEZI</name>
<dbReference type="Proteomes" id="UP000799302">
    <property type="component" value="Unassembled WGS sequence"/>
</dbReference>
<feature type="compositionally biased region" description="Pro residues" evidence="1">
    <location>
        <begin position="634"/>
        <end position="668"/>
    </location>
</feature>
<dbReference type="EMBL" id="MU004231">
    <property type="protein sequence ID" value="KAF2673367.1"/>
    <property type="molecule type" value="Genomic_DNA"/>
</dbReference>
<dbReference type="AlphaFoldDB" id="A0A6A6UPP9"/>
<feature type="region of interest" description="Disordered" evidence="1">
    <location>
        <begin position="429"/>
        <end position="479"/>
    </location>
</feature>
<feature type="compositionally biased region" description="Basic and acidic residues" evidence="1">
    <location>
        <begin position="760"/>
        <end position="777"/>
    </location>
</feature>
<protein>
    <submittedName>
        <fullName evidence="2">Uncharacterized protein</fullName>
    </submittedName>
</protein>
<keyword evidence="3" id="KW-1185">Reference proteome</keyword>
<reference evidence="2" key="1">
    <citation type="journal article" date="2020" name="Stud. Mycol.">
        <title>101 Dothideomycetes genomes: a test case for predicting lifestyles and emergence of pathogens.</title>
        <authorList>
            <person name="Haridas S."/>
            <person name="Albert R."/>
            <person name="Binder M."/>
            <person name="Bloem J."/>
            <person name="Labutti K."/>
            <person name="Salamov A."/>
            <person name="Andreopoulos B."/>
            <person name="Baker S."/>
            <person name="Barry K."/>
            <person name="Bills G."/>
            <person name="Bluhm B."/>
            <person name="Cannon C."/>
            <person name="Castanera R."/>
            <person name="Culley D."/>
            <person name="Daum C."/>
            <person name="Ezra D."/>
            <person name="Gonzalez J."/>
            <person name="Henrissat B."/>
            <person name="Kuo A."/>
            <person name="Liang C."/>
            <person name="Lipzen A."/>
            <person name="Lutzoni F."/>
            <person name="Magnuson J."/>
            <person name="Mondo S."/>
            <person name="Nolan M."/>
            <person name="Ohm R."/>
            <person name="Pangilinan J."/>
            <person name="Park H.-J."/>
            <person name="Ramirez L."/>
            <person name="Alfaro M."/>
            <person name="Sun H."/>
            <person name="Tritt A."/>
            <person name="Yoshinaga Y."/>
            <person name="Zwiers L.-H."/>
            <person name="Turgeon B."/>
            <person name="Goodwin S."/>
            <person name="Spatafora J."/>
            <person name="Crous P."/>
            <person name="Grigoriev I."/>
        </authorList>
    </citation>
    <scope>NUCLEOTIDE SEQUENCE</scope>
    <source>
        <strain evidence="2">CBS 115976</strain>
    </source>
</reference>
<feature type="compositionally biased region" description="Polar residues" evidence="1">
    <location>
        <begin position="745"/>
        <end position="759"/>
    </location>
</feature>
<feature type="region of interest" description="Disordered" evidence="1">
    <location>
        <begin position="356"/>
        <end position="385"/>
    </location>
</feature>
<feature type="region of interest" description="Disordered" evidence="1">
    <location>
        <begin position="521"/>
        <end position="700"/>
    </location>
</feature>
<feature type="compositionally biased region" description="Polar residues" evidence="1">
    <location>
        <begin position="578"/>
        <end position="594"/>
    </location>
</feature>
<evidence type="ECO:0000313" key="2">
    <source>
        <dbReference type="EMBL" id="KAF2673367.1"/>
    </source>
</evidence>